<reference evidence="1 2" key="1">
    <citation type="submission" date="2020-05" db="EMBL/GenBank/DDBJ databases">
        <title>MicrobeNet Type strains.</title>
        <authorList>
            <person name="Nicholson A.C."/>
        </authorList>
    </citation>
    <scope>NUCLEOTIDE SEQUENCE [LARGE SCALE GENOMIC DNA]</scope>
    <source>
        <strain evidence="1 2">JCM 3224</strain>
    </source>
</reference>
<name>A0A849C1Z2_9NOCA</name>
<dbReference type="EMBL" id="JABELX010000004">
    <property type="protein sequence ID" value="NNH70460.1"/>
    <property type="molecule type" value="Genomic_DNA"/>
</dbReference>
<dbReference type="GO" id="GO:0019171">
    <property type="term" value="F:(3R)-hydroxyacyl-[acyl-carrier-protein] dehydratase activity"/>
    <property type="evidence" value="ECO:0007669"/>
    <property type="project" value="TreeGrafter"/>
</dbReference>
<dbReference type="Proteomes" id="UP000586827">
    <property type="component" value="Unassembled WGS sequence"/>
</dbReference>
<keyword evidence="2" id="KW-1185">Reference proteome</keyword>
<gene>
    <name evidence="1" type="ORF">HLB23_11400</name>
</gene>
<evidence type="ECO:0000313" key="2">
    <source>
        <dbReference type="Proteomes" id="UP000586827"/>
    </source>
</evidence>
<dbReference type="RefSeq" id="WP_067526681.1">
    <property type="nucleotide sequence ID" value="NZ_JABELX010000004.1"/>
</dbReference>
<organism evidence="1 2">
    <name type="scientific">Nocardia uniformis</name>
    <dbReference type="NCBI Taxonomy" id="53432"/>
    <lineage>
        <taxon>Bacteria</taxon>
        <taxon>Bacillati</taxon>
        <taxon>Actinomycetota</taxon>
        <taxon>Actinomycetes</taxon>
        <taxon>Mycobacteriales</taxon>
        <taxon>Nocardiaceae</taxon>
        <taxon>Nocardia</taxon>
    </lineage>
</organism>
<protein>
    <recommendedName>
        <fullName evidence="3">3-methylfumaryl-CoA hydratase</fullName>
    </recommendedName>
</protein>
<comment type="caution">
    <text evidence="1">The sequence shown here is derived from an EMBL/GenBank/DDBJ whole genome shotgun (WGS) entry which is preliminary data.</text>
</comment>
<dbReference type="Gene3D" id="3.10.129.10">
    <property type="entry name" value="Hotdog Thioesterase"/>
    <property type="match status" value="1"/>
</dbReference>
<sequence>MSGLERYLTDWHPEPVIEHDEMSTREPARFAALLNQPTAPAAGSPLPLLWHWFHFLDWPAQHDIGEDGHPANHGFLPPIPDRRRMFAGGRVEITRPLDIGQPADRTSRVSDIAVKQGKTGELALITVRTEYRQAGTLRLTEEQDLVYRSGAGTHREFPMVRPEPRPSTAAWQSEPQLSTSLLFRFSALTANAHRIHYDEPYTRETEGFPALVVHGPLLVLLLLELARAHQRGRQVESIVYRLQHPVFLGNRVLLSGDMTGPATATLTATAAADTRNAVADIRFAEDPA</sequence>
<dbReference type="AlphaFoldDB" id="A0A849C1Z2"/>
<dbReference type="PANTHER" id="PTHR28152">
    <property type="entry name" value="HYDROXYACYL-THIOESTER DEHYDRATASE TYPE 2, MITOCHONDRIAL"/>
    <property type="match status" value="1"/>
</dbReference>
<proteinExistence type="predicted"/>
<dbReference type="SUPFAM" id="SSF54637">
    <property type="entry name" value="Thioesterase/thiol ester dehydrase-isomerase"/>
    <property type="match status" value="1"/>
</dbReference>
<dbReference type="InterPro" id="IPR052741">
    <property type="entry name" value="Mitochondrial_HTD2"/>
</dbReference>
<dbReference type="PANTHER" id="PTHR28152:SF1">
    <property type="entry name" value="HYDROXYACYL-THIOESTER DEHYDRATASE TYPE 2, MITOCHONDRIAL"/>
    <property type="match status" value="1"/>
</dbReference>
<accession>A0A849C1Z2</accession>
<evidence type="ECO:0008006" key="3">
    <source>
        <dbReference type="Google" id="ProtNLM"/>
    </source>
</evidence>
<dbReference type="InterPro" id="IPR029069">
    <property type="entry name" value="HotDog_dom_sf"/>
</dbReference>
<evidence type="ECO:0000313" key="1">
    <source>
        <dbReference type="EMBL" id="NNH70460.1"/>
    </source>
</evidence>